<organism evidence="1 2">
    <name type="scientific">Azospirillum melinis</name>
    <dbReference type="NCBI Taxonomy" id="328839"/>
    <lineage>
        <taxon>Bacteria</taxon>
        <taxon>Pseudomonadati</taxon>
        <taxon>Pseudomonadota</taxon>
        <taxon>Alphaproteobacteria</taxon>
        <taxon>Rhodospirillales</taxon>
        <taxon>Azospirillaceae</taxon>
        <taxon>Azospirillum</taxon>
    </lineage>
</organism>
<keyword evidence="2" id="KW-1185">Reference proteome</keyword>
<gene>
    <name evidence="1" type="ORF">GBZ48_10520</name>
</gene>
<dbReference type="RefSeq" id="WP_174471006.1">
    <property type="nucleotide sequence ID" value="NZ_JAGINN010000002.1"/>
</dbReference>
<name>A0ABX2KB52_9PROT</name>
<proteinExistence type="predicted"/>
<sequence>MVEFSTYEELDNLIDENNGVVSCNMRSLRDCYNVAKLGVHVARQISRDLNNRGLGHFPEDLPINQWDRVRVFKKASKLGAIIESLSSLDEESDDILREVNGGNGDETLRKVKAMIDDYFEWTTGES</sequence>
<accession>A0ABX2KB52</accession>
<comment type="caution">
    <text evidence="1">The sequence shown here is derived from an EMBL/GenBank/DDBJ whole genome shotgun (WGS) entry which is preliminary data.</text>
</comment>
<reference evidence="1 2" key="1">
    <citation type="submission" date="2019-10" db="EMBL/GenBank/DDBJ databases">
        <title>Genome sequence of Azospirillum melinis.</title>
        <authorList>
            <person name="Ambrosini A."/>
            <person name="Sant'Anna F.H."/>
            <person name="Cassan F.D."/>
            <person name="Souza E.M."/>
            <person name="Passaglia L.M.P."/>
        </authorList>
    </citation>
    <scope>NUCLEOTIDE SEQUENCE [LARGE SCALE GENOMIC DNA]</scope>
    <source>
        <strain evidence="1 2">TMCY0552</strain>
    </source>
</reference>
<dbReference type="EMBL" id="WHOS01000011">
    <property type="protein sequence ID" value="NUA99726.1"/>
    <property type="molecule type" value="Genomic_DNA"/>
</dbReference>
<evidence type="ECO:0000313" key="1">
    <source>
        <dbReference type="EMBL" id="NUA99726.1"/>
    </source>
</evidence>
<protein>
    <submittedName>
        <fullName evidence="1">Uncharacterized protein</fullName>
    </submittedName>
</protein>
<evidence type="ECO:0000313" key="2">
    <source>
        <dbReference type="Proteomes" id="UP000605086"/>
    </source>
</evidence>
<dbReference type="Proteomes" id="UP000605086">
    <property type="component" value="Unassembled WGS sequence"/>
</dbReference>